<dbReference type="PANTHER" id="PTHR43429">
    <property type="entry name" value="PYRIDINE NUCLEOTIDE-DISULFIDE OXIDOREDUCTASE DOMAIN-CONTAINING"/>
    <property type="match status" value="1"/>
</dbReference>
<dbReference type="PRINTS" id="PR00411">
    <property type="entry name" value="PNDRDTASEI"/>
</dbReference>
<dbReference type="EMBL" id="SMAH01000003">
    <property type="protein sequence ID" value="TCS98980.1"/>
    <property type="molecule type" value="Genomic_DNA"/>
</dbReference>
<comment type="cofactor">
    <cofactor evidence="1">
        <name>FAD</name>
        <dbReference type="ChEBI" id="CHEBI:57692"/>
    </cofactor>
</comment>
<dbReference type="PRINTS" id="PR00368">
    <property type="entry name" value="FADPNR"/>
</dbReference>
<reference evidence="7 9" key="2">
    <citation type="submission" date="2019-07" db="EMBL/GenBank/DDBJ databases">
        <title>Tepidimonas ignava SPS-1037 draft genome.</title>
        <authorList>
            <person name="Da Costa M.S."/>
            <person name="Froufe H.J.C."/>
            <person name="Egas C."/>
            <person name="Albuquerque L."/>
        </authorList>
    </citation>
    <scope>NUCLEOTIDE SEQUENCE [LARGE SCALE GENOMIC DNA]</scope>
    <source>
        <strain evidence="7 9">SPS-1037</strain>
    </source>
</reference>
<dbReference type="OrthoDB" id="9769238at2"/>
<dbReference type="GO" id="GO:0047110">
    <property type="term" value="F:phenylglyoxylate dehydrogenase (acylating) activity"/>
    <property type="evidence" value="ECO:0007669"/>
    <property type="project" value="UniProtKB-EC"/>
</dbReference>
<name>A0A4R3LHB5_9BURK</name>
<accession>A0A4R3LHB5</accession>
<evidence type="ECO:0000256" key="1">
    <source>
        <dbReference type="ARBA" id="ARBA00001974"/>
    </source>
</evidence>
<keyword evidence="9" id="KW-1185">Reference proteome</keyword>
<evidence type="ECO:0000256" key="3">
    <source>
        <dbReference type="ARBA" id="ARBA00022630"/>
    </source>
</evidence>
<keyword evidence="3" id="KW-0285">Flavoprotein</keyword>
<proteinExistence type="inferred from homology"/>
<evidence type="ECO:0000313" key="8">
    <source>
        <dbReference type="Proteomes" id="UP000295536"/>
    </source>
</evidence>
<dbReference type="EMBL" id="VJNC01000004">
    <property type="protein sequence ID" value="TSE22937.1"/>
    <property type="molecule type" value="Genomic_DNA"/>
</dbReference>
<dbReference type="PANTHER" id="PTHR43429:SF3">
    <property type="entry name" value="NITRITE REDUCTASE [NAD(P)H]"/>
    <property type="match status" value="1"/>
</dbReference>
<gene>
    <name evidence="7" type="primary">padH</name>
    <name evidence="6" type="ORF">EDC36_10336</name>
    <name evidence="7" type="ORF">Tigna_00919</name>
</gene>
<evidence type="ECO:0000259" key="5">
    <source>
        <dbReference type="Pfam" id="PF07992"/>
    </source>
</evidence>
<dbReference type="Pfam" id="PF07992">
    <property type="entry name" value="Pyr_redox_2"/>
    <property type="match status" value="1"/>
</dbReference>
<dbReference type="AlphaFoldDB" id="A0A4R3LHB5"/>
<evidence type="ECO:0000313" key="6">
    <source>
        <dbReference type="EMBL" id="TCS98980.1"/>
    </source>
</evidence>
<dbReference type="SUPFAM" id="SSF51905">
    <property type="entry name" value="FAD/NAD(P)-binding domain"/>
    <property type="match status" value="2"/>
</dbReference>
<dbReference type="Proteomes" id="UP000295536">
    <property type="component" value="Unassembled WGS sequence"/>
</dbReference>
<organism evidence="6 8">
    <name type="scientific">Tepidimonas ignava</name>
    <dbReference type="NCBI Taxonomy" id="114249"/>
    <lineage>
        <taxon>Bacteria</taxon>
        <taxon>Pseudomonadati</taxon>
        <taxon>Pseudomonadota</taxon>
        <taxon>Betaproteobacteria</taxon>
        <taxon>Burkholderiales</taxon>
        <taxon>Tepidimonas</taxon>
    </lineage>
</organism>
<protein>
    <submittedName>
        <fullName evidence="7">NADH-dependent phenylglyoxylate dehydrogenase subunit epsilon</fullName>
        <ecNumber evidence="7">1.2.1.58</ecNumber>
    </submittedName>
    <submittedName>
        <fullName evidence="6">Pyridine nucleotide-disulfide oxidoreductase</fullName>
    </submittedName>
</protein>
<evidence type="ECO:0000313" key="7">
    <source>
        <dbReference type="EMBL" id="TSE22937.1"/>
    </source>
</evidence>
<keyword evidence="7" id="KW-0560">Oxidoreductase</keyword>
<dbReference type="Gene3D" id="3.50.50.60">
    <property type="entry name" value="FAD/NAD(P)-binding domain"/>
    <property type="match status" value="2"/>
</dbReference>
<reference evidence="6 8" key="1">
    <citation type="submission" date="2019-03" db="EMBL/GenBank/DDBJ databases">
        <title>Genomic Encyclopedia of Type Strains, Phase IV (KMG-IV): sequencing the most valuable type-strain genomes for metagenomic binning, comparative biology and taxonomic classification.</title>
        <authorList>
            <person name="Goeker M."/>
        </authorList>
    </citation>
    <scope>NUCLEOTIDE SEQUENCE [LARGE SCALE GENOMIC DNA]</scope>
    <source>
        <strain evidence="6 8">DSM 12034</strain>
    </source>
</reference>
<dbReference type="Proteomes" id="UP000315577">
    <property type="component" value="Unassembled WGS sequence"/>
</dbReference>
<comment type="similarity">
    <text evidence="2">Belongs to the FAD-dependent oxidoreductase family.</text>
</comment>
<keyword evidence="4" id="KW-0274">FAD</keyword>
<sequence>MRHHVILGAGPAGVIAAETIRKHAPHDRVTLVGDEPEPPYSRMAIPYLLVGNIDERGTYLRKHPGHYAALGIDCVAGRATAVDTQACRVTLHDGRTLEYDRLLLATGSRPVKPPIPGVTLPGVHHCWTLADARAIQALAKPGARVLQLGAGFIGCIIMEALKQRGVQLTVVEMGDRMVPRMMGPTAGGMIRHWCERQGVRVLTQTRIEAIERAAPLRVRLSDGQHVEADLVIIAAGVKPAIEFLQASDIRCLQGVLTDEHMQTNVPGVYAAGDCAEAFDKVSGTTIVSAIQPNAAEQARVAALNMVGLRAELRGVTQINVLDTLGLISTSFGHWQGVPGGERAEVVDEVHHKVVSLAFHGDRVVGCNTVGWTDHVGALRGLVEGQVRLGAWKEALLRDPTQFAAAYLACAQSQHRWSGALDGGRR</sequence>
<dbReference type="InterPro" id="IPR050260">
    <property type="entry name" value="FAD-bd_OxRdtase"/>
</dbReference>
<comment type="caution">
    <text evidence="6">The sequence shown here is derived from an EMBL/GenBank/DDBJ whole genome shotgun (WGS) entry which is preliminary data.</text>
</comment>
<dbReference type="InterPro" id="IPR036188">
    <property type="entry name" value="FAD/NAD-bd_sf"/>
</dbReference>
<feature type="domain" description="FAD/NAD(P)-binding" evidence="5">
    <location>
        <begin position="3"/>
        <end position="281"/>
    </location>
</feature>
<dbReference type="EC" id="1.2.1.58" evidence="7"/>
<evidence type="ECO:0000256" key="2">
    <source>
        <dbReference type="ARBA" id="ARBA00006442"/>
    </source>
</evidence>
<evidence type="ECO:0000313" key="9">
    <source>
        <dbReference type="Proteomes" id="UP000315577"/>
    </source>
</evidence>
<evidence type="ECO:0000256" key="4">
    <source>
        <dbReference type="ARBA" id="ARBA00022827"/>
    </source>
</evidence>
<dbReference type="RefSeq" id="WP_132961747.1">
    <property type="nucleotide sequence ID" value="NZ_SMAH01000003.1"/>
</dbReference>
<dbReference type="InterPro" id="IPR023753">
    <property type="entry name" value="FAD/NAD-binding_dom"/>
</dbReference>